<dbReference type="InterPro" id="IPR036465">
    <property type="entry name" value="vWFA_dom_sf"/>
</dbReference>
<accession>A0AAV2HV25</accession>
<feature type="domain" description="VWFA" evidence="1">
    <location>
        <begin position="1"/>
        <end position="131"/>
    </location>
</feature>
<comment type="caution">
    <text evidence="2">The sequence shown here is derived from an EMBL/GenBank/DDBJ whole genome shotgun (WGS) entry which is preliminary data.</text>
</comment>
<dbReference type="SMART" id="SM00327">
    <property type="entry name" value="VWA"/>
    <property type="match status" value="1"/>
</dbReference>
<dbReference type="AlphaFoldDB" id="A0AAV2HV25"/>
<evidence type="ECO:0000313" key="3">
    <source>
        <dbReference type="Proteomes" id="UP001497497"/>
    </source>
</evidence>
<dbReference type="EMBL" id="CAXITT010000259">
    <property type="protein sequence ID" value="CAL1537357.1"/>
    <property type="molecule type" value="Genomic_DNA"/>
</dbReference>
<reference evidence="2 3" key="1">
    <citation type="submission" date="2024-04" db="EMBL/GenBank/DDBJ databases">
        <authorList>
            <consortium name="Genoscope - CEA"/>
            <person name="William W."/>
        </authorList>
    </citation>
    <scope>NUCLEOTIDE SEQUENCE [LARGE SCALE GENOMIC DNA]</scope>
</reference>
<sequence length="157" mass="16911">MYGEGVYTDSAFTFDTYKNKKDTLAALLGFVWRHGQSTDTGLGIDYMVENFLPQGRPNAAQLAIVITDGASQNPEKTALSAKTARDRGATVLAVGVGSSIDEVELNNIAGNPDRVLTASDYSKLNSIKHELIDLTCVGSEYKTNVFFALSAKHCSLN</sequence>
<dbReference type="PANTHER" id="PTHR24020">
    <property type="entry name" value="COLLAGEN ALPHA"/>
    <property type="match status" value="1"/>
</dbReference>
<gene>
    <name evidence="2" type="ORF">GSLYS_00011270001</name>
</gene>
<keyword evidence="3" id="KW-1185">Reference proteome</keyword>
<dbReference type="SUPFAM" id="SSF53300">
    <property type="entry name" value="vWA-like"/>
    <property type="match status" value="1"/>
</dbReference>
<evidence type="ECO:0000259" key="1">
    <source>
        <dbReference type="PROSITE" id="PS50234"/>
    </source>
</evidence>
<dbReference type="Gene3D" id="3.40.50.410">
    <property type="entry name" value="von Willebrand factor, type A domain"/>
    <property type="match status" value="1"/>
</dbReference>
<dbReference type="Pfam" id="PF00092">
    <property type="entry name" value="VWA"/>
    <property type="match status" value="1"/>
</dbReference>
<organism evidence="2 3">
    <name type="scientific">Lymnaea stagnalis</name>
    <name type="common">Great pond snail</name>
    <name type="synonym">Helix stagnalis</name>
    <dbReference type="NCBI Taxonomy" id="6523"/>
    <lineage>
        <taxon>Eukaryota</taxon>
        <taxon>Metazoa</taxon>
        <taxon>Spiralia</taxon>
        <taxon>Lophotrochozoa</taxon>
        <taxon>Mollusca</taxon>
        <taxon>Gastropoda</taxon>
        <taxon>Heterobranchia</taxon>
        <taxon>Euthyneura</taxon>
        <taxon>Panpulmonata</taxon>
        <taxon>Hygrophila</taxon>
        <taxon>Lymnaeoidea</taxon>
        <taxon>Lymnaeidae</taxon>
        <taxon>Lymnaea</taxon>
    </lineage>
</organism>
<name>A0AAV2HV25_LYMST</name>
<dbReference type="PROSITE" id="PS50234">
    <property type="entry name" value="VWFA"/>
    <property type="match status" value="1"/>
</dbReference>
<dbReference type="InterPro" id="IPR050525">
    <property type="entry name" value="ECM_Assembly_Org"/>
</dbReference>
<dbReference type="CDD" id="cd01450">
    <property type="entry name" value="vWFA_subfamily_ECM"/>
    <property type="match status" value="1"/>
</dbReference>
<proteinExistence type="predicted"/>
<dbReference type="Proteomes" id="UP001497497">
    <property type="component" value="Unassembled WGS sequence"/>
</dbReference>
<dbReference type="InterPro" id="IPR002035">
    <property type="entry name" value="VWF_A"/>
</dbReference>
<protein>
    <recommendedName>
        <fullName evidence="1">VWFA domain-containing protein</fullName>
    </recommendedName>
</protein>
<dbReference type="PANTHER" id="PTHR24020:SF84">
    <property type="entry name" value="VWFA DOMAIN-CONTAINING PROTEIN"/>
    <property type="match status" value="1"/>
</dbReference>
<evidence type="ECO:0000313" key="2">
    <source>
        <dbReference type="EMBL" id="CAL1537357.1"/>
    </source>
</evidence>